<dbReference type="GO" id="GO:0003676">
    <property type="term" value="F:nucleic acid binding"/>
    <property type="evidence" value="ECO:0007669"/>
    <property type="project" value="InterPro"/>
</dbReference>
<sequence>MLPVELNFYSLKLQEGFIRESWSPLLSASESNFSLNLDYQSTCICKEPVVLNANPPSSKKSIVAVEGEMARKGRRPEFLSMHGTAHSHSRKSVDNDLGSENTHGMDWPVISLDLNPIENFWDAFRREITSRHPHRQPF</sequence>
<evidence type="ECO:0000313" key="2">
    <source>
        <dbReference type="Proteomes" id="UP000887159"/>
    </source>
</evidence>
<dbReference type="InterPro" id="IPR036397">
    <property type="entry name" value="RNaseH_sf"/>
</dbReference>
<accession>A0A8X6WD51</accession>
<name>A0A8X6WD51_TRICX</name>
<dbReference type="AlphaFoldDB" id="A0A8X6WD51"/>
<organism evidence="1 2">
    <name type="scientific">Trichonephila clavipes</name>
    <name type="common">Golden silk orbweaver</name>
    <name type="synonym">Nephila clavipes</name>
    <dbReference type="NCBI Taxonomy" id="2585209"/>
    <lineage>
        <taxon>Eukaryota</taxon>
        <taxon>Metazoa</taxon>
        <taxon>Ecdysozoa</taxon>
        <taxon>Arthropoda</taxon>
        <taxon>Chelicerata</taxon>
        <taxon>Arachnida</taxon>
        <taxon>Araneae</taxon>
        <taxon>Araneomorphae</taxon>
        <taxon>Entelegynae</taxon>
        <taxon>Araneoidea</taxon>
        <taxon>Nephilidae</taxon>
        <taxon>Trichonephila</taxon>
    </lineage>
</organism>
<reference evidence="1" key="1">
    <citation type="submission" date="2020-08" db="EMBL/GenBank/DDBJ databases">
        <title>Multicomponent nature underlies the extraordinary mechanical properties of spider dragline silk.</title>
        <authorList>
            <person name="Kono N."/>
            <person name="Nakamura H."/>
            <person name="Mori M."/>
            <person name="Yoshida Y."/>
            <person name="Ohtoshi R."/>
            <person name="Malay A.D."/>
            <person name="Moran D.A.P."/>
            <person name="Tomita M."/>
            <person name="Numata K."/>
            <person name="Arakawa K."/>
        </authorList>
    </citation>
    <scope>NUCLEOTIDE SEQUENCE</scope>
</reference>
<comment type="caution">
    <text evidence="1">The sequence shown here is derived from an EMBL/GenBank/DDBJ whole genome shotgun (WGS) entry which is preliminary data.</text>
</comment>
<keyword evidence="2" id="KW-1185">Reference proteome</keyword>
<gene>
    <name evidence="1" type="ORF">TNCV_3558901</name>
</gene>
<dbReference type="Gene3D" id="3.30.420.10">
    <property type="entry name" value="Ribonuclease H-like superfamily/Ribonuclease H"/>
    <property type="match status" value="1"/>
</dbReference>
<dbReference type="Proteomes" id="UP000887159">
    <property type="component" value="Unassembled WGS sequence"/>
</dbReference>
<proteinExistence type="predicted"/>
<evidence type="ECO:0000313" key="1">
    <source>
        <dbReference type="EMBL" id="GFY32382.1"/>
    </source>
</evidence>
<protein>
    <submittedName>
        <fullName evidence="1">Uncharacterized protein</fullName>
    </submittedName>
</protein>
<dbReference type="EMBL" id="BMAU01021402">
    <property type="protein sequence ID" value="GFY32382.1"/>
    <property type="molecule type" value="Genomic_DNA"/>
</dbReference>